<dbReference type="PROSITE" id="PS50005">
    <property type="entry name" value="TPR"/>
    <property type="match status" value="1"/>
</dbReference>
<dbReference type="Gene3D" id="1.25.40.10">
    <property type="entry name" value="Tetratricopeptide repeat domain"/>
    <property type="match status" value="1"/>
</dbReference>
<evidence type="ECO:0000256" key="1">
    <source>
        <dbReference type="PROSITE-ProRule" id="PRU00339"/>
    </source>
</evidence>
<name>A0A1M5JGG5_9FLAO</name>
<organism evidence="2 3">
    <name type="scientific">Flavobacterium micromati</name>
    <dbReference type="NCBI Taxonomy" id="229205"/>
    <lineage>
        <taxon>Bacteria</taxon>
        <taxon>Pseudomonadati</taxon>
        <taxon>Bacteroidota</taxon>
        <taxon>Flavobacteriia</taxon>
        <taxon>Flavobacteriales</taxon>
        <taxon>Flavobacteriaceae</taxon>
        <taxon>Flavobacterium</taxon>
    </lineage>
</organism>
<keyword evidence="3" id="KW-1185">Reference proteome</keyword>
<dbReference type="InterPro" id="IPR019734">
    <property type="entry name" value="TPR_rpt"/>
</dbReference>
<feature type="repeat" description="TPR" evidence="1">
    <location>
        <begin position="53"/>
        <end position="86"/>
    </location>
</feature>
<dbReference type="RefSeq" id="WP_073018627.1">
    <property type="nucleotide sequence ID" value="NZ_FQWF01000005.1"/>
</dbReference>
<dbReference type="SMART" id="SM00028">
    <property type="entry name" value="TPR"/>
    <property type="match status" value="1"/>
</dbReference>
<dbReference type="OrthoDB" id="1524733at2"/>
<proteinExistence type="predicted"/>
<accession>A0A1M5JGG5</accession>
<sequence length="111" mass="12851">MNSRIAQLQEFLEEDSNDSFLKYALALEYVLVKENDLARDCFLKLINDDINYLASYYQLGKLYESLDEVEKAIEIYRKGIEIAKKTDNKKTQLELQEACNALLGIDEDGFL</sequence>
<evidence type="ECO:0000313" key="3">
    <source>
        <dbReference type="Proteomes" id="UP000184020"/>
    </source>
</evidence>
<protein>
    <submittedName>
        <fullName evidence="2">Tetratricopeptide repeat-containing protein</fullName>
    </submittedName>
</protein>
<gene>
    <name evidence="2" type="ORF">SAMN05444372_105181</name>
</gene>
<dbReference type="EMBL" id="FQWF01000005">
    <property type="protein sequence ID" value="SHG39637.1"/>
    <property type="molecule type" value="Genomic_DNA"/>
</dbReference>
<evidence type="ECO:0000313" key="2">
    <source>
        <dbReference type="EMBL" id="SHG39637.1"/>
    </source>
</evidence>
<reference evidence="3" key="1">
    <citation type="submission" date="2016-11" db="EMBL/GenBank/DDBJ databases">
        <authorList>
            <person name="Varghese N."/>
            <person name="Submissions S."/>
        </authorList>
    </citation>
    <scope>NUCLEOTIDE SEQUENCE [LARGE SCALE GENOMIC DNA]</scope>
    <source>
        <strain evidence="3">DSM 17659</strain>
    </source>
</reference>
<dbReference type="Pfam" id="PF13181">
    <property type="entry name" value="TPR_8"/>
    <property type="match status" value="1"/>
</dbReference>
<dbReference type="Proteomes" id="UP000184020">
    <property type="component" value="Unassembled WGS sequence"/>
</dbReference>
<dbReference type="STRING" id="229205.SAMN05444372_105181"/>
<keyword evidence="1" id="KW-0802">TPR repeat</keyword>
<dbReference type="AlphaFoldDB" id="A0A1M5JGG5"/>
<dbReference type="SUPFAM" id="SSF48452">
    <property type="entry name" value="TPR-like"/>
    <property type="match status" value="1"/>
</dbReference>
<dbReference type="InterPro" id="IPR011990">
    <property type="entry name" value="TPR-like_helical_dom_sf"/>
</dbReference>